<comment type="subcellular location">
    <subcellularLocation>
        <location evidence="1">Bud neck</location>
    </subcellularLocation>
</comment>
<evidence type="ECO:0000256" key="13">
    <source>
        <dbReference type="SAM" id="MobiDB-lite"/>
    </source>
</evidence>
<evidence type="ECO:0000256" key="4">
    <source>
        <dbReference type="ARBA" id="ARBA00022527"/>
    </source>
</evidence>
<feature type="region of interest" description="Disordered" evidence="13">
    <location>
        <begin position="509"/>
        <end position="528"/>
    </location>
</feature>
<feature type="compositionally biased region" description="Low complexity" evidence="13">
    <location>
        <begin position="651"/>
        <end position="660"/>
    </location>
</feature>
<feature type="region of interest" description="Disordered" evidence="13">
    <location>
        <begin position="368"/>
        <end position="478"/>
    </location>
</feature>
<evidence type="ECO:0000256" key="9">
    <source>
        <dbReference type="ARBA" id="ARBA00022840"/>
    </source>
</evidence>
<sequence>MADSDAIRMPRRGKKEDDPKMIGLWKVGRTIGKGSSGRVRIARHIKTGEFAAVKIVSKNALLNSRMSLKSLGDEADRILHSIEREIVIMKLIEHPNIMRLYDVWETSSELYLILEYVEGGELFDYLCNKGKLSSAEALGYFQQIITAVHYCHRFNIAHRDLKPENLLLDRDKNIKVADFGMAAWQNKNAMLQTACGSPHYAAPEVIMGRAYNGSSSDIWSCGVILFALLAGRLPFDDEDLPTLLEKVKVGRYSMPSDIDTRAKDLIRKMLQKEPSKRITIPEILRHPFYTSQKPKKMNCDIPNLDEIARPLASASDIDPDIFANLRTLWHGTPDAEIVASLTNKKQTWEKGVYHLLVRYRAQHMENYDEEEEQLVAQRTSSKRRPKMPRAHEQDDQEDSDSLPPRNGPPTPRRAARNEDMSPPSPPQGISRMHSLAVLSSRNLSSTQITPTASSHLRPHPSSIVTTLPPVSPTTPHTPVLQVPEVQDEKIQQFFHQIVEHLQVMQVRGDASRGQAQAHSPTLLTAPPPNTHEAALRVPFQLTVQQDYPEPTSSSESIKVLSAAGDRARATRPLSIRRRQGFHQDSDKENVGQKPHLTVITASKSGSTPGRKSSVRSSSTPMTDRRVHILEPAENGRSRLTKKRNRTATPMSPASAASAVSDGSFFLPSTPKRRWFGNLFKFRPTSCCLLSVRDPYRTQEACRRMLEGMGVSVALAHEPPEVAAAAGLGSFTLKCRLEETRDGILSSLKAVKFRVEVHKPMPAQAAAGYITVLSMILEKGAATSLKLIYNRLKREWDLDSPPTPYHMTGPAVLTEDERFVEVVYAN</sequence>
<dbReference type="GO" id="GO:0005940">
    <property type="term" value="C:septin ring"/>
    <property type="evidence" value="ECO:0007669"/>
    <property type="project" value="UniProtKB-ARBA"/>
</dbReference>
<dbReference type="PROSITE" id="PS50011">
    <property type="entry name" value="PROTEIN_KINASE_DOM"/>
    <property type="match status" value="1"/>
</dbReference>
<keyword evidence="7 12" id="KW-0547">Nucleotide-binding</keyword>
<protein>
    <recommendedName>
        <fullName evidence="3">non-specific serine/threonine protein kinase</fullName>
        <ecNumber evidence="3">2.7.11.1</ecNumber>
    </recommendedName>
</protein>
<gene>
    <name evidence="15" type="ORF">OBBRIDRAFT_891609</name>
</gene>
<dbReference type="OrthoDB" id="193931at2759"/>
<feature type="compositionally biased region" description="Polar residues" evidence="13">
    <location>
        <begin position="599"/>
        <end position="621"/>
    </location>
</feature>
<dbReference type="Pfam" id="PF00069">
    <property type="entry name" value="Pkinase"/>
    <property type="match status" value="1"/>
</dbReference>
<feature type="compositionally biased region" description="Polar residues" evidence="13">
    <location>
        <begin position="437"/>
        <end position="454"/>
    </location>
</feature>
<dbReference type="EC" id="2.7.11.1" evidence="3"/>
<dbReference type="SUPFAM" id="SSF56112">
    <property type="entry name" value="Protein kinase-like (PK-like)"/>
    <property type="match status" value="1"/>
</dbReference>
<feature type="compositionally biased region" description="Low complexity" evidence="13">
    <location>
        <begin position="460"/>
        <end position="478"/>
    </location>
</feature>
<dbReference type="InterPro" id="IPR000719">
    <property type="entry name" value="Prot_kinase_dom"/>
</dbReference>
<dbReference type="AlphaFoldDB" id="A0A8E2AHU8"/>
<evidence type="ECO:0000259" key="14">
    <source>
        <dbReference type="PROSITE" id="PS50011"/>
    </source>
</evidence>
<keyword evidence="9 12" id="KW-0067">ATP-binding</keyword>
<name>A0A8E2AHU8_9APHY</name>
<evidence type="ECO:0000313" key="15">
    <source>
        <dbReference type="EMBL" id="OCH84741.1"/>
    </source>
</evidence>
<evidence type="ECO:0000256" key="2">
    <source>
        <dbReference type="ARBA" id="ARBA00010791"/>
    </source>
</evidence>
<dbReference type="Gene3D" id="1.10.510.10">
    <property type="entry name" value="Transferase(Phosphotransferase) domain 1"/>
    <property type="match status" value="1"/>
</dbReference>
<keyword evidence="8 15" id="KW-0418">Kinase</keyword>
<dbReference type="GO" id="GO:0035556">
    <property type="term" value="P:intracellular signal transduction"/>
    <property type="evidence" value="ECO:0007669"/>
    <property type="project" value="TreeGrafter"/>
</dbReference>
<dbReference type="PROSITE" id="PS00108">
    <property type="entry name" value="PROTEIN_KINASE_ST"/>
    <property type="match status" value="1"/>
</dbReference>
<dbReference type="GO" id="GO:0005524">
    <property type="term" value="F:ATP binding"/>
    <property type="evidence" value="ECO:0007669"/>
    <property type="project" value="UniProtKB-UniRule"/>
</dbReference>
<feature type="region of interest" description="Disordered" evidence="13">
    <location>
        <begin position="546"/>
        <end position="662"/>
    </location>
</feature>
<feature type="binding site" evidence="12">
    <location>
        <position position="54"/>
    </location>
    <ligand>
        <name>ATP</name>
        <dbReference type="ChEBI" id="CHEBI:30616"/>
    </ligand>
</feature>
<dbReference type="InterPro" id="IPR017441">
    <property type="entry name" value="Protein_kinase_ATP_BS"/>
</dbReference>
<evidence type="ECO:0000256" key="6">
    <source>
        <dbReference type="ARBA" id="ARBA00022679"/>
    </source>
</evidence>
<keyword evidence="5" id="KW-0597">Phosphoprotein</keyword>
<dbReference type="InterPro" id="IPR008271">
    <property type="entry name" value="Ser/Thr_kinase_AS"/>
</dbReference>
<feature type="domain" description="Protein kinase" evidence="14">
    <location>
        <begin position="25"/>
        <end position="289"/>
    </location>
</feature>
<keyword evidence="4" id="KW-0723">Serine/threonine-protein kinase</keyword>
<dbReference type="PANTHER" id="PTHR24346:SF110">
    <property type="entry name" value="NON-SPECIFIC SERINE_THREONINE PROTEIN KINASE"/>
    <property type="match status" value="1"/>
</dbReference>
<evidence type="ECO:0000256" key="3">
    <source>
        <dbReference type="ARBA" id="ARBA00012513"/>
    </source>
</evidence>
<feature type="compositionally biased region" description="Polar residues" evidence="13">
    <location>
        <begin position="546"/>
        <end position="556"/>
    </location>
</feature>
<feature type="compositionally biased region" description="Basic and acidic residues" evidence="13">
    <location>
        <begin position="581"/>
        <end position="590"/>
    </location>
</feature>
<keyword evidence="6" id="KW-0808">Transferase</keyword>
<accession>A0A8E2AHU8</accession>
<evidence type="ECO:0000256" key="8">
    <source>
        <dbReference type="ARBA" id="ARBA00022777"/>
    </source>
</evidence>
<dbReference type="CDD" id="cd14081">
    <property type="entry name" value="STKc_BRSK1_2"/>
    <property type="match status" value="1"/>
</dbReference>
<dbReference type="GO" id="GO:0005935">
    <property type="term" value="C:cellular bud neck"/>
    <property type="evidence" value="ECO:0007669"/>
    <property type="project" value="UniProtKB-SubCell"/>
</dbReference>
<comment type="similarity">
    <text evidence="2">Belongs to the protein kinase superfamily. CAMK Ser/Thr protein kinase family. NIM1 subfamily.</text>
</comment>
<reference evidence="15 16" key="1">
    <citation type="submission" date="2016-07" db="EMBL/GenBank/DDBJ databases">
        <title>Draft genome of the white-rot fungus Obba rivulosa 3A-2.</title>
        <authorList>
            <consortium name="DOE Joint Genome Institute"/>
            <person name="Miettinen O."/>
            <person name="Riley R."/>
            <person name="Acob R."/>
            <person name="Barry K."/>
            <person name="Cullen D."/>
            <person name="De Vries R."/>
            <person name="Hainaut M."/>
            <person name="Hatakka A."/>
            <person name="Henrissat B."/>
            <person name="Hilden K."/>
            <person name="Kuo R."/>
            <person name="Labutti K."/>
            <person name="Lipzen A."/>
            <person name="Makela M.R."/>
            <person name="Sandor L."/>
            <person name="Spatafora J.W."/>
            <person name="Grigoriev I.V."/>
            <person name="Hibbett D.S."/>
        </authorList>
    </citation>
    <scope>NUCLEOTIDE SEQUENCE [LARGE SCALE GENOMIC DNA]</scope>
    <source>
        <strain evidence="15 16">3A-2</strain>
    </source>
</reference>
<evidence type="ECO:0000256" key="12">
    <source>
        <dbReference type="PROSITE-ProRule" id="PRU10141"/>
    </source>
</evidence>
<dbReference type="PROSITE" id="PS00107">
    <property type="entry name" value="PROTEIN_KINASE_ATP"/>
    <property type="match status" value="1"/>
</dbReference>
<feature type="compositionally biased region" description="Polar residues" evidence="13">
    <location>
        <begin position="513"/>
        <end position="522"/>
    </location>
</feature>
<dbReference type="PANTHER" id="PTHR24346">
    <property type="entry name" value="MAP/MICROTUBULE AFFINITY-REGULATING KINASE"/>
    <property type="match status" value="1"/>
</dbReference>
<keyword evidence="16" id="KW-1185">Reference proteome</keyword>
<evidence type="ECO:0000256" key="7">
    <source>
        <dbReference type="ARBA" id="ARBA00022741"/>
    </source>
</evidence>
<evidence type="ECO:0000256" key="5">
    <source>
        <dbReference type="ARBA" id="ARBA00022553"/>
    </source>
</evidence>
<dbReference type="GO" id="GO:0004674">
    <property type="term" value="F:protein serine/threonine kinase activity"/>
    <property type="evidence" value="ECO:0007669"/>
    <property type="project" value="UniProtKB-KW"/>
</dbReference>
<dbReference type="EMBL" id="KV722640">
    <property type="protein sequence ID" value="OCH84741.1"/>
    <property type="molecule type" value="Genomic_DNA"/>
</dbReference>
<organism evidence="15 16">
    <name type="scientific">Obba rivulosa</name>
    <dbReference type="NCBI Taxonomy" id="1052685"/>
    <lineage>
        <taxon>Eukaryota</taxon>
        <taxon>Fungi</taxon>
        <taxon>Dikarya</taxon>
        <taxon>Basidiomycota</taxon>
        <taxon>Agaricomycotina</taxon>
        <taxon>Agaricomycetes</taxon>
        <taxon>Polyporales</taxon>
        <taxon>Gelatoporiaceae</taxon>
        <taxon>Obba</taxon>
    </lineage>
</organism>
<evidence type="ECO:0000256" key="1">
    <source>
        <dbReference type="ARBA" id="ARBA00004266"/>
    </source>
</evidence>
<comment type="catalytic activity">
    <reaction evidence="10">
        <text>L-threonyl-[protein] + ATP = O-phospho-L-threonyl-[protein] + ADP + H(+)</text>
        <dbReference type="Rhea" id="RHEA:46608"/>
        <dbReference type="Rhea" id="RHEA-COMP:11060"/>
        <dbReference type="Rhea" id="RHEA-COMP:11605"/>
        <dbReference type="ChEBI" id="CHEBI:15378"/>
        <dbReference type="ChEBI" id="CHEBI:30013"/>
        <dbReference type="ChEBI" id="CHEBI:30616"/>
        <dbReference type="ChEBI" id="CHEBI:61977"/>
        <dbReference type="ChEBI" id="CHEBI:456216"/>
        <dbReference type="EC" id="2.7.11.1"/>
    </reaction>
</comment>
<proteinExistence type="inferred from homology"/>
<dbReference type="SMART" id="SM00220">
    <property type="entry name" value="S_TKc"/>
    <property type="match status" value="1"/>
</dbReference>
<evidence type="ECO:0000313" key="16">
    <source>
        <dbReference type="Proteomes" id="UP000250043"/>
    </source>
</evidence>
<dbReference type="FunFam" id="1.10.510.10:FF:000394">
    <property type="entry name" value="Serine/threonine-protein kinase HSL1"/>
    <property type="match status" value="1"/>
</dbReference>
<evidence type="ECO:0000256" key="10">
    <source>
        <dbReference type="ARBA" id="ARBA00047899"/>
    </source>
</evidence>
<comment type="catalytic activity">
    <reaction evidence="11">
        <text>L-seryl-[protein] + ATP = O-phospho-L-seryl-[protein] + ADP + H(+)</text>
        <dbReference type="Rhea" id="RHEA:17989"/>
        <dbReference type="Rhea" id="RHEA-COMP:9863"/>
        <dbReference type="Rhea" id="RHEA-COMP:11604"/>
        <dbReference type="ChEBI" id="CHEBI:15378"/>
        <dbReference type="ChEBI" id="CHEBI:29999"/>
        <dbReference type="ChEBI" id="CHEBI:30616"/>
        <dbReference type="ChEBI" id="CHEBI:83421"/>
        <dbReference type="ChEBI" id="CHEBI:456216"/>
        <dbReference type="EC" id="2.7.11.1"/>
    </reaction>
</comment>
<feature type="compositionally biased region" description="Basic and acidic residues" evidence="13">
    <location>
        <begin position="622"/>
        <end position="636"/>
    </location>
</feature>
<dbReference type="InterPro" id="IPR011009">
    <property type="entry name" value="Kinase-like_dom_sf"/>
</dbReference>
<dbReference type="Proteomes" id="UP000250043">
    <property type="component" value="Unassembled WGS sequence"/>
</dbReference>
<evidence type="ECO:0000256" key="11">
    <source>
        <dbReference type="ARBA" id="ARBA00048679"/>
    </source>
</evidence>